<evidence type="ECO:0000256" key="2">
    <source>
        <dbReference type="ARBA" id="ARBA00022692"/>
    </source>
</evidence>
<feature type="transmembrane region" description="Helical" evidence="11">
    <location>
        <begin position="146"/>
        <end position="166"/>
    </location>
</feature>
<dbReference type="STRING" id="161767.ENSAPEP00000003434"/>
<dbReference type="AlphaFoldDB" id="A0A3P8RW02"/>
<evidence type="ECO:0000313" key="14">
    <source>
        <dbReference type="Ensembl" id="ENSAPEP00000003434.1"/>
    </source>
</evidence>
<dbReference type="GeneTree" id="ENSGT00940000160394"/>
<dbReference type="Pfam" id="PF00001">
    <property type="entry name" value="7tm_1"/>
    <property type="match status" value="1"/>
</dbReference>
<feature type="transmembrane region" description="Helical" evidence="11">
    <location>
        <begin position="395"/>
        <end position="413"/>
    </location>
</feature>
<feature type="transmembrane region" description="Helical" evidence="11">
    <location>
        <begin position="72"/>
        <end position="95"/>
    </location>
</feature>
<comment type="similarity">
    <text evidence="11">Belongs to the G-protein coupled receptor 1 family. Muscarinic acetylcholine receptor subfamily.</text>
</comment>
<dbReference type="GO" id="GO:0007197">
    <property type="term" value="P:adenylate cyclase-inhibiting G protein-coupled acetylcholine receptor signaling pathway"/>
    <property type="evidence" value="ECO:0007669"/>
    <property type="project" value="TreeGrafter"/>
</dbReference>
<dbReference type="PANTHER" id="PTHR24247">
    <property type="entry name" value="5-HYDROXYTRYPTAMINE RECEPTOR"/>
    <property type="match status" value="1"/>
</dbReference>
<evidence type="ECO:0000256" key="6">
    <source>
        <dbReference type="ARBA" id="ARBA00023136"/>
    </source>
</evidence>
<dbReference type="InterPro" id="IPR017452">
    <property type="entry name" value="GPCR_Rhodpsn_7TM"/>
</dbReference>
<dbReference type="GO" id="GO:0045211">
    <property type="term" value="C:postsynaptic membrane"/>
    <property type="evidence" value="ECO:0007669"/>
    <property type="project" value="UniProtKB-SubCell"/>
</dbReference>
<reference evidence="14 15" key="1">
    <citation type="submission" date="2018-03" db="EMBL/GenBank/DDBJ databases">
        <title>Finding Nemo's genes: A chromosome-scale reference assembly of the genome of the orange clownfish Amphiprion percula.</title>
        <authorList>
            <person name="Lehmann R."/>
        </authorList>
    </citation>
    <scope>NUCLEOTIDE SEQUENCE</scope>
</reference>
<keyword evidence="15" id="KW-1185">Reference proteome</keyword>
<reference evidence="14" key="3">
    <citation type="submission" date="2025-09" db="UniProtKB">
        <authorList>
            <consortium name="Ensembl"/>
        </authorList>
    </citation>
    <scope>IDENTIFICATION</scope>
</reference>
<keyword evidence="9 11" id="KW-0628">Postsynaptic cell membrane</keyword>
<protein>
    <recommendedName>
        <fullName evidence="11">Muscarinic acetylcholine receptor</fullName>
    </recommendedName>
</protein>
<feature type="transmembrane region" description="Helical" evidence="11">
    <location>
        <begin position="20"/>
        <end position="37"/>
    </location>
</feature>
<evidence type="ECO:0000313" key="15">
    <source>
        <dbReference type="Proteomes" id="UP000265080"/>
    </source>
</evidence>
<dbReference type="PROSITE" id="PS50262">
    <property type="entry name" value="G_PROTEIN_RECEP_F1_2"/>
    <property type="match status" value="1"/>
</dbReference>
<keyword evidence="4 11" id="KW-0770">Synapse</keyword>
<reference evidence="14" key="2">
    <citation type="submission" date="2025-08" db="UniProtKB">
        <authorList>
            <consortium name="Ensembl"/>
        </authorList>
    </citation>
    <scope>IDENTIFICATION</scope>
</reference>
<feature type="region of interest" description="Disordered" evidence="12">
    <location>
        <begin position="296"/>
        <end position="322"/>
    </location>
</feature>
<evidence type="ECO:0000256" key="1">
    <source>
        <dbReference type="ARBA" id="ARBA00022475"/>
    </source>
</evidence>
<comment type="function">
    <text evidence="11">The muscarinic acetylcholine receptor mediates various cellular responses, including inhibition of adenylate cyclase, breakdown of phosphoinositides and modulation of potassium channels through the action of G proteins.</text>
</comment>
<keyword evidence="1 11" id="KW-1003">Cell membrane</keyword>
<sequence>MRTKQCIDNGWMDGCLKLRVFFFMMFSVFLGNMGPTPDLNLNTSAWPRLCVNASCQAPITAGYPYSLTQLTLIVTVTASLSVVTVVGNTLVILSIKVNRHLRIINNYFLLSLAVADLIIGLLSMNLYTLYQLQGRWPLGATLCDMWLVMDYVVSNASVMNLLVISLDRYFCMTRPLSYPVWRTGRKAGMMIAAAWLLSVILWTPTILCWQTVGGRRAVPDGACYTQLLASPSVTLGTTLPSFYLPAVIMIGLYSRLSATSHSRLSVLRSEHGTLRTSSPSIKDFLLKRRSWVSSDPTSEVSLNQSQSSSPKTRRKRKVSRSPVDTLVTVDSWRHLQRPARTSTCQTGDEDYNKVDNDSSSNTDLHRKASAAFSTCLSFRSQERRRRRVMARERRVTKTILAILLAFILTWTPYNVMAIVATFCHVCIPEILWTTGYWLCYVNSAANPFCYALCNVTFRKTFCSLLRCRGRKLKLRF</sequence>
<keyword evidence="3 11" id="KW-1133">Transmembrane helix</keyword>
<dbReference type="PROSITE" id="PS00237">
    <property type="entry name" value="G_PROTEIN_RECEP_F1_1"/>
    <property type="match status" value="1"/>
</dbReference>
<comment type="subcellular location">
    <subcellularLocation>
        <location evidence="11">Cell membrane</location>
        <topology evidence="11">Multi-pass membrane protein</topology>
    </subcellularLocation>
    <subcellularLocation>
        <location evidence="11">Postsynaptic cell membrane</location>
        <topology evidence="11">Multi-pass membrane protein</topology>
    </subcellularLocation>
</comment>
<keyword evidence="5 10" id="KW-0297">G-protein coupled receptor</keyword>
<dbReference type="PRINTS" id="PR00237">
    <property type="entry name" value="GPCRRHODOPSN"/>
</dbReference>
<evidence type="ECO:0000256" key="4">
    <source>
        <dbReference type="ARBA" id="ARBA00023018"/>
    </source>
</evidence>
<dbReference type="Gene3D" id="1.20.1070.10">
    <property type="entry name" value="Rhodopsin 7-helix transmembrane proteins"/>
    <property type="match status" value="2"/>
</dbReference>
<evidence type="ECO:0000256" key="8">
    <source>
        <dbReference type="ARBA" id="ARBA00023224"/>
    </source>
</evidence>
<dbReference type="InterPro" id="IPR000276">
    <property type="entry name" value="GPCR_Rhodpsn"/>
</dbReference>
<dbReference type="PRINTS" id="PR00243">
    <property type="entry name" value="MUSCARINICR"/>
</dbReference>
<proteinExistence type="inferred from homology"/>
<evidence type="ECO:0000256" key="5">
    <source>
        <dbReference type="ARBA" id="ARBA00023040"/>
    </source>
</evidence>
<evidence type="ECO:0000256" key="10">
    <source>
        <dbReference type="RuleBase" id="RU000688"/>
    </source>
</evidence>
<dbReference type="GO" id="GO:0030425">
    <property type="term" value="C:dendrite"/>
    <property type="evidence" value="ECO:0007669"/>
    <property type="project" value="TreeGrafter"/>
</dbReference>
<dbReference type="PANTHER" id="PTHR24247:SF180">
    <property type="entry name" value="MUSCARINIC ACETYLCHOLINE RECEPTOR M4"/>
    <property type="match status" value="1"/>
</dbReference>
<organism evidence="14 15">
    <name type="scientific">Amphiprion percula</name>
    <name type="common">Orange clownfish</name>
    <name type="synonym">Lutjanus percula</name>
    <dbReference type="NCBI Taxonomy" id="161767"/>
    <lineage>
        <taxon>Eukaryota</taxon>
        <taxon>Metazoa</taxon>
        <taxon>Chordata</taxon>
        <taxon>Craniata</taxon>
        <taxon>Vertebrata</taxon>
        <taxon>Euteleostomi</taxon>
        <taxon>Actinopterygii</taxon>
        <taxon>Neopterygii</taxon>
        <taxon>Teleostei</taxon>
        <taxon>Neoteleostei</taxon>
        <taxon>Acanthomorphata</taxon>
        <taxon>Ovalentaria</taxon>
        <taxon>Pomacentridae</taxon>
        <taxon>Amphiprion</taxon>
    </lineage>
</organism>
<evidence type="ECO:0000256" key="9">
    <source>
        <dbReference type="ARBA" id="ARBA00023257"/>
    </source>
</evidence>
<keyword evidence="2 10" id="KW-0812">Transmembrane</keyword>
<keyword evidence="6 11" id="KW-0472">Membrane</keyword>
<dbReference type="GO" id="GO:0007187">
    <property type="term" value="P:G protein-coupled receptor signaling pathway, coupled to cyclic nucleotide second messenger"/>
    <property type="evidence" value="ECO:0007669"/>
    <property type="project" value="TreeGrafter"/>
</dbReference>
<feature type="transmembrane region" description="Helical" evidence="11">
    <location>
        <begin position="107"/>
        <end position="126"/>
    </location>
</feature>
<accession>A0A3P8RW02</accession>
<feature type="transmembrane region" description="Helical" evidence="11">
    <location>
        <begin position="187"/>
        <end position="212"/>
    </location>
</feature>
<evidence type="ECO:0000259" key="13">
    <source>
        <dbReference type="PROSITE" id="PS50262"/>
    </source>
</evidence>
<dbReference type="GO" id="GO:0016907">
    <property type="term" value="F:G protein-coupled acetylcholine receptor activity"/>
    <property type="evidence" value="ECO:0007669"/>
    <property type="project" value="UniProtKB-UniRule"/>
</dbReference>
<feature type="region of interest" description="Disordered" evidence="12">
    <location>
        <begin position="338"/>
        <end position="363"/>
    </location>
</feature>
<keyword evidence="8 10" id="KW-0807">Transducer</keyword>
<dbReference type="OMA" id="AILCWQR"/>
<dbReference type="Proteomes" id="UP000265080">
    <property type="component" value="Chromosome 4"/>
</dbReference>
<evidence type="ECO:0000256" key="3">
    <source>
        <dbReference type="ARBA" id="ARBA00022989"/>
    </source>
</evidence>
<dbReference type="InterPro" id="IPR000995">
    <property type="entry name" value="Musac_Ach_rcpt"/>
</dbReference>
<evidence type="ECO:0000256" key="12">
    <source>
        <dbReference type="SAM" id="MobiDB-lite"/>
    </source>
</evidence>
<dbReference type="Ensembl" id="ENSAPET00000003515.1">
    <property type="protein sequence ID" value="ENSAPEP00000003434.1"/>
    <property type="gene ID" value="ENSAPEG00000002478.1"/>
</dbReference>
<evidence type="ECO:0000256" key="11">
    <source>
        <dbReference type="RuleBase" id="RU361191"/>
    </source>
</evidence>
<dbReference type="SUPFAM" id="SSF81321">
    <property type="entry name" value="Family A G protein-coupled receptor-like"/>
    <property type="match status" value="1"/>
</dbReference>
<keyword evidence="7 10" id="KW-0675">Receptor</keyword>
<dbReference type="GO" id="GO:0004993">
    <property type="term" value="F:G protein-coupled serotonin receptor activity"/>
    <property type="evidence" value="ECO:0007669"/>
    <property type="project" value="TreeGrafter"/>
</dbReference>
<feature type="domain" description="G-protein coupled receptors family 1 profile" evidence="13">
    <location>
        <begin position="87"/>
        <end position="450"/>
    </location>
</feature>
<name>A0A3P8RW02_AMPPE</name>
<dbReference type="CDD" id="cd15049">
    <property type="entry name" value="7tmA_mAChR"/>
    <property type="match status" value="1"/>
</dbReference>
<evidence type="ECO:0000256" key="7">
    <source>
        <dbReference type="ARBA" id="ARBA00023170"/>
    </source>
</evidence>
<feature type="transmembrane region" description="Helical" evidence="11">
    <location>
        <begin position="232"/>
        <end position="253"/>
    </location>
</feature>